<sequence length="68" mass="7323">MAQWLTRVTPAAALAVQQTLVRHPQVDSVYTPAYGYYPLPPWAGMAVLCGYALVALAVAAAVLHRRDA</sequence>
<gene>
    <name evidence="2" type="ORF">Phou_060700</name>
</gene>
<keyword evidence="1" id="KW-0472">Membrane</keyword>
<keyword evidence="3" id="KW-1185">Reference proteome</keyword>
<evidence type="ECO:0000313" key="2">
    <source>
        <dbReference type="EMBL" id="GFJ81890.1"/>
    </source>
</evidence>
<accession>A0A6V8KEM4</accession>
<name>A0A6V8KEM4_9ACTN</name>
<feature type="transmembrane region" description="Helical" evidence="1">
    <location>
        <begin position="42"/>
        <end position="63"/>
    </location>
</feature>
<evidence type="ECO:0008006" key="4">
    <source>
        <dbReference type="Google" id="ProtNLM"/>
    </source>
</evidence>
<reference evidence="2 3" key="2">
    <citation type="submission" date="2020-03" db="EMBL/GenBank/DDBJ databases">
        <authorList>
            <person name="Ichikawa N."/>
            <person name="Kimura A."/>
            <person name="Kitahashi Y."/>
            <person name="Uohara A."/>
        </authorList>
    </citation>
    <scope>NUCLEOTIDE SEQUENCE [LARGE SCALE GENOMIC DNA]</scope>
    <source>
        <strain evidence="2 3">NBRC 108639</strain>
    </source>
</reference>
<keyword evidence="1" id="KW-0812">Transmembrane</keyword>
<dbReference type="AlphaFoldDB" id="A0A6V8KEM4"/>
<dbReference type="RefSeq" id="WP_246273943.1">
    <property type="nucleotide sequence ID" value="NZ_BLPF01000002.1"/>
</dbReference>
<organism evidence="2 3">
    <name type="scientific">Phytohabitans houttuyneae</name>
    <dbReference type="NCBI Taxonomy" id="1076126"/>
    <lineage>
        <taxon>Bacteria</taxon>
        <taxon>Bacillati</taxon>
        <taxon>Actinomycetota</taxon>
        <taxon>Actinomycetes</taxon>
        <taxon>Micromonosporales</taxon>
        <taxon>Micromonosporaceae</taxon>
    </lineage>
</organism>
<proteinExistence type="predicted"/>
<keyword evidence="1" id="KW-1133">Transmembrane helix</keyword>
<evidence type="ECO:0000313" key="3">
    <source>
        <dbReference type="Proteomes" id="UP000482800"/>
    </source>
</evidence>
<reference evidence="2 3" key="1">
    <citation type="submission" date="2020-03" db="EMBL/GenBank/DDBJ databases">
        <title>Whole genome shotgun sequence of Phytohabitans houttuyneae NBRC 108639.</title>
        <authorList>
            <person name="Komaki H."/>
            <person name="Tamura T."/>
        </authorList>
    </citation>
    <scope>NUCLEOTIDE SEQUENCE [LARGE SCALE GENOMIC DNA]</scope>
    <source>
        <strain evidence="2 3">NBRC 108639</strain>
    </source>
</reference>
<evidence type="ECO:0000256" key="1">
    <source>
        <dbReference type="SAM" id="Phobius"/>
    </source>
</evidence>
<comment type="caution">
    <text evidence="2">The sequence shown here is derived from an EMBL/GenBank/DDBJ whole genome shotgun (WGS) entry which is preliminary data.</text>
</comment>
<dbReference type="Proteomes" id="UP000482800">
    <property type="component" value="Unassembled WGS sequence"/>
</dbReference>
<protein>
    <recommendedName>
        <fullName evidence="4">ABC-2 type transporter domain-containing protein</fullName>
    </recommendedName>
</protein>
<dbReference type="EMBL" id="BLPF01000002">
    <property type="protein sequence ID" value="GFJ81890.1"/>
    <property type="molecule type" value="Genomic_DNA"/>
</dbReference>